<accession>A0ABU0V186</accession>
<reference evidence="2 3" key="1">
    <citation type="submission" date="2023-07" db="EMBL/GenBank/DDBJ databases">
        <title>Functional and genomic diversity of the sorghum phyllosphere microbiome.</title>
        <authorList>
            <person name="Shade A."/>
        </authorList>
    </citation>
    <scope>NUCLEOTIDE SEQUENCE [LARGE SCALE GENOMIC DNA]</scope>
    <source>
        <strain evidence="2 3">SORGH_AS_0887</strain>
    </source>
</reference>
<feature type="coiled-coil region" evidence="1">
    <location>
        <begin position="321"/>
        <end position="355"/>
    </location>
</feature>
<organism evidence="2 3">
    <name type="scientific">Acinetobacter baylyi</name>
    <dbReference type="NCBI Taxonomy" id="202950"/>
    <lineage>
        <taxon>Bacteria</taxon>
        <taxon>Pseudomonadati</taxon>
        <taxon>Pseudomonadota</taxon>
        <taxon>Gammaproteobacteria</taxon>
        <taxon>Moraxellales</taxon>
        <taxon>Moraxellaceae</taxon>
        <taxon>Acinetobacter</taxon>
    </lineage>
</organism>
<proteinExistence type="predicted"/>
<keyword evidence="3" id="KW-1185">Reference proteome</keyword>
<dbReference type="EMBL" id="JAUTBK010000002">
    <property type="protein sequence ID" value="MDQ1210580.1"/>
    <property type="molecule type" value="Genomic_DNA"/>
</dbReference>
<keyword evidence="1" id="KW-0175">Coiled coil</keyword>
<dbReference type="InterPro" id="IPR027417">
    <property type="entry name" value="P-loop_NTPase"/>
</dbReference>
<feature type="coiled-coil region" evidence="1">
    <location>
        <begin position="237"/>
        <end position="264"/>
    </location>
</feature>
<comment type="caution">
    <text evidence="2">The sequence shown here is derived from an EMBL/GenBank/DDBJ whole genome shotgun (WGS) entry which is preliminary data.</text>
</comment>
<evidence type="ECO:0000256" key="1">
    <source>
        <dbReference type="SAM" id="Coils"/>
    </source>
</evidence>
<name>A0ABU0V186_ACIBI</name>
<evidence type="ECO:0008006" key="4">
    <source>
        <dbReference type="Google" id="ProtNLM"/>
    </source>
</evidence>
<protein>
    <recommendedName>
        <fullName evidence="4">Rad50/SbcC-type AAA domain-containing protein</fullName>
    </recommendedName>
</protein>
<evidence type="ECO:0000313" key="2">
    <source>
        <dbReference type="EMBL" id="MDQ1210580.1"/>
    </source>
</evidence>
<dbReference type="RefSeq" id="WP_307005240.1">
    <property type="nucleotide sequence ID" value="NZ_JAUTBK010000002.1"/>
</dbReference>
<gene>
    <name evidence="2" type="ORF">QE380_003503</name>
</gene>
<sequence length="434" mass="51320">MRSQVIFEEIQLLSIKERKAIKVNLNYNKLVIYGKNDTGKSTIIKSIFWILGLNPSSLFSDDKLDKNLIGILKIKYLDNYYFFYRNKDSRKLFTFEKQLLIETERNSEWQEYLANFFNYPLSLIQFNNLEEYYIGLQGLLTPYYIDQDTSWNAKWIGPFENLNRYIDFYQQVIEHFTGIISNETIILKQKQKKLITSKKENELKIKIYNQSRNELLGNYHDTDHLPEINEDLFIKNIEESSDILKKSKKLQDELKNEINNIISDRYKVRNLLKSAVNLHNESIADLTVLNEIPNDSTIECPTCGTHHKKTIKANIALEFDIQGIEENIFFLNQQLEELKKQEKSAINKLNLINNEIEKFDIQLDSNVSEEYTFNDILYSYSSKNIRTNIDLNINNIYDDINKINATILDYQNRIEIIDSTDSVKERKRKIKKAY</sequence>
<dbReference type="Gene3D" id="3.40.50.300">
    <property type="entry name" value="P-loop containing nucleotide triphosphate hydrolases"/>
    <property type="match status" value="1"/>
</dbReference>
<evidence type="ECO:0000313" key="3">
    <source>
        <dbReference type="Proteomes" id="UP001233360"/>
    </source>
</evidence>
<dbReference type="SUPFAM" id="SSF52540">
    <property type="entry name" value="P-loop containing nucleoside triphosphate hydrolases"/>
    <property type="match status" value="1"/>
</dbReference>
<dbReference type="Proteomes" id="UP001233360">
    <property type="component" value="Unassembled WGS sequence"/>
</dbReference>